<feature type="binding site" evidence="22">
    <location>
        <position position="30"/>
    </location>
    <ligand>
        <name>ATP</name>
        <dbReference type="ChEBI" id="CHEBI:30616"/>
    </ligand>
</feature>
<feature type="binding site" evidence="21">
    <location>
        <begin position="15"/>
        <end position="20"/>
    </location>
    <ligand>
        <name>substrate</name>
    </ligand>
</feature>
<feature type="active site" description="Proton acceptor" evidence="20">
    <location>
        <position position="71"/>
    </location>
</feature>
<keyword evidence="11 22" id="KW-0547">Nucleotide-binding</keyword>
<sequence>MKSKSSHGFKRVFNATRYSWQGLVAAFKNEAAFREEVLLTFIMLPVALWLDVTQVERILLVGTVVLVLIIELINSAIEAVVDRIGSEHHELSGRAKDIGSAAVMLAMLLTGYTWLAILFF</sequence>
<keyword evidence="6" id="KW-0444">Lipid biosynthesis</keyword>
<dbReference type="GO" id="GO:0005524">
    <property type="term" value="F:ATP binding"/>
    <property type="evidence" value="ECO:0007669"/>
    <property type="project" value="UniProtKB-KW"/>
</dbReference>
<keyword evidence="14 23" id="KW-0460">Magnesium</keyword>
<comment type="function">
    <text evidence="24">Catalyzes the ATP-dependent phosphorylation of sn-l,2-diacylglycerol (DAG) to phosphatidic acid. Involved in the recycling of diacylglycerol produced as a by-product during membrane-derived oligosaccharide (MDO) biosynthesis.</text>
</comment>
<evidence type="ECO:0000256" key="11">
    <source>
        <dbReference type="ARBA" id="ARBA00022741"/>
    </source>
</evidence>
<keyword evidence="18" id="KW-0594">Phospholipid biosynthesis</keyword>
<dbReference type="EC" id="2.7.1.107" evidence="3 24"/>
<feature type="binding site" evidence="21">
    <location>
        <position position="71"/>
    </location>
    <ligand>
        <name>substrate</name>
    </ligand>
</feature>
<feature type="binding site" evidence="21">
    <location>
        <begin position="32"/>
        <end position="36"/>
    </location>
    <ligand>
        <name>substrate</name>
    </ligand>
</feature>
<keyword evidence="9 24" id="KW-0812">Transmembrane</keyword>
<name>A0A1Q9HH96_9VIBR</name>
<evidence type="ECO:0000256" key="18">
    <source>
        <dbReference type="ARBA" id="ARBA00023209"/>
    </source>
</evidence>
<dbReference type="Pfam" id="PF01219">
    <property type="entry name" value="DAGK_prokar"/>
    <property type="match status" value="1"/>
</dbReference>
<dbReference type="CDD" id="cd14264">
    <property type="entry name" value="DAGK_IM"/>
    <property type="match status" value="1"/>
</dbReference>
<evidence type="ECO:0000256" key="16">
    <source>
        <dbReference type="ARBA" id="ARBA00023098"/>
    </source>
</evidence>
<keyword evidence="19 24" id="KW-1208">Phospholipid metabolism</keyword>
<proteinExistence type="inferred from homology"/>
<dbReference type="OrthoDB" id="9796011at2"/>
<evidence type="ECO:0000256" key="12">
    <source>
        <dbReference type="ARBA" id="ARBA00022777"/>
    </source>
</evidence>
<evidence type="ECO:0000256" key="1">
    <source>
        <dbReference type="ARBA" id="ARBA00004429"/>
    </source>
</evidence>
<evidence type="ECO:0000256" key="6">
    <source>
        <dbReference type="ARBA" id="ARBA00022516"/>
    </source>
</evidence>
<accession>A0A1Q9HH96</accession>
<feature type="binding site" evidence="22">
    <location>
        <begin position="87"/>
        <end position="89"/>
    </location>
    <ligand>
        <name>ATP</name>
        <dbReference type="ChEBI" id="CHEBI:30616"/>
    </ligand>
</feature>
<dbReference type="InterPro" id="IPR033718">
    <property type="entry name" value="DAGK_prok"/>
</dbReference>
<comment type="subcellular location">
    <subcellularLocation>
        <location evidence="1 24">Cell inner membrane</location>
        <topology evidence="1 24">Multi-pass membrane protein</topology>
    </subcellularLocation>
</comment>
<feature type="binding site" evidence="21">
    <location>
        <position position="100"/>
    </location>
    <ligand>
        <name>substrate</name>
    </ligand>
</feature>
<comment type="cofactor">
    <cofactor evidence="23">
        <name>Mg(2+)</name>
        <dbReference type="ChEBI" id="CHEBI:18420"/>
    </cofactor>
    <text evidence="23">Mn(2+), Zn(2+), Cd(2+) and Co(2+) support activity to lesser extents.</text>
</comment>
<keyword evidence="10 23" id="KW-0479">Metal-binding</keyword>
<evidence type="ECO:0000256" key="7">
    <source>
        <dbReference type="ARBA" id="ARBA00022519"/>
    </source>
</evidence>
<evidence type="ECO:0000256" key="4">
    <source>
        <dbReference type="ARBA" id="ARBA00017575"/>
    </source>
</evidence>
<dbReference type="RefSeq" id="WP_075708866.1">
    <property type="nucleotide sequence ID" value="NZ_AP019654.1"/>
</dbReference>
<keyword evidence="12 24" id="KW-0418">Kinase</keyword>
<evidence type="ECO:0000256" key="13">
    <source>
        <dbReference type="ARBA" id="ARBA00022840"/>
    </source>
</evidence>
<evidence type="ECO:0000256" key="21">
    <source>
        <dbReference type="PIRSR" id="PIRSR600829-2"/>
    </source>
</evidence>
<keyword evidence="5" id="KW-1003">Cell membrane</keyword>
<dbReference type="Proteomes" id="UP000186313">
    <property type="component" value="Unassembled WGS sequence"/>
</dbReference>
<dbReference type="PANTHER" id="PTHR34299">
    <property type="entry name" value="DIACYLGLYCEROL KINASE"/>
    <property type="match status" value="1"/>
</dbReference>
<evidence type="ECO:0000256" key="17">
    <source>
        <dbReference type="ARBA" id="ARBA00023136"/>
    </source>
</evidence>
<keyword evidence="13 22" id="KW-0067">ATP-binding</keyword>
<evidence type="ECO:0000256" key="19">
    <source>
        <dbReference type="ARBA" id="ARBA00023264"/>
    </source>
</evidence>
<feature type="binding site" evidence="22">
    <location>
        <position position="18"/>
    </location>
    <ligand>
        <name>ATP</name>
        <dbReference type="ChEBI" id="CHEBI:30616"/>
    </ligand>
</feature>
<evidence type="ECO:0000256" key="3">
    <source>
        <dbReference type="ARBA" id="ARBA00012133"/>
    </source>
</evidence>
<evidence type="ECO:0000256" key="8">
    <source>
        <dbReference type="ARBA" id="ARBA00022679"/>
    </source>
</evidence>
<dbReference type="InterPro" id="IPR036945">
    <property type="entry name" value="DAGK_sf"/>
</dbReference>
<evidence type="ECO:0000313" key="25">
    <source>
        <dbReference type="EMBL" id="OLQ89386.1"/>
    </source>
</evidence>
<gene>
    <name evidence="25" type="ORF">BIY22_19950</name>
</gene>
<dbReference type="PROSITE" id="PS01069">
    <property type="entry name" value="DAGK_PROKAR"/>
    <property type="match status" value="1"/>
</dbReference>
<protein>
    <recommendedName>
        <fullName evidence="4 24">Diacylglycerol kinase</fullName>
        <ecNumber evidence="3 24">2.7.1.107</ecNumber>
    </recommendedName>
</protein>
<keyword evidence="17 24" id="KW-0472">Membrane</keyword>
<keyword evidence="16 24" id="KW-0443">Lipid metabolism</keyword>
<evidence type="ECO:0000256" key="23">
    <source>
        <dbReference type="PIRSR" id="PIRSR600829-4"/>
    </source>
</evidence>
<feature type="binding site" evidence="23">
    <location>
        <position position="30"/>
    </location>
    <ligand>
        <name>a divalent metal cation</name>
        <dbReference type="ChEBI" id="CHEBI:60240"/>
    </ligand>
</feature>
<evidence type="ECO:0000313" key="26">
    <source>
        <dbReference type="Proteomes" id="UP000186313"/>
    </source>
</evidence>
<evidence type="ECO:0000256" key="20">
    <source>
        <dbReference type="PIRSR" id="PIRSR600829-1"/>
    </source>
</evidence>
<keyword evidence="8 24" id="KW-0808">Transferase</keyword>
<dbReference type="STRING" id="1381081.BIY22_19950"/>
<evidence type="ECO:0000256" key="9">
    <source>
        <dbReference type="ARBA" id="ARBA00022692"/>
    </source>
</evidence>
<feature type="binding site" evidence="21">
    <location>
        <position position="57"/>
    </location>
    <ligand>
        <name>substrate</name>
    </ligand>
</feature>
<feature type="binding site" evidence="22">
    <location>
        <position position="78"/>
    </location>
    <ligand>
        <name>ATP</name>
        <dbReference type="ChEBI" id="CHEBI:30616"/>
    </ligand>
</feature>
<evidence type="ECO:0000256" key="22">
    <source>
        <dbReference type="PIRSR" id="PIRSR600829-3"/>
    </source>
</evidence>
<dbReference type="GO" id="GO:0005886">
    <property type="term" value="C:plasma membrane"/>
    <property type="evidence" value="ECO:0007669"/>
    <property type="project" value="UniProtKB-SubCell"/>
</dbReference>
<dbReference type="AlphaFoldDB" id="A0A1Q9HH96"/>
<dbReference type="GO" id="GO:0006654">
    <property type="term" value="P:phosphatidic acid biosynthetic process"/>
    <property type="evidence" value="ECO:0007669"/>
    <property type="project" value="InterPro"/>
</dbReference>
<keyword evidence="7 24" id="KW-0997">Cell inner membrane</keyword>
<comment type="similarity">
    <text evidence="2 24">Belongs to the bacterial diacylglycerol kinase family.</text>
</comment>
<evidence type="ECO:0000256" key="15">
    <source>
        <dbReference type="ARBA" id="ARBA00022989"/>
    </source>
</evidence>
<feature type="binding site" evidence="21">
    <location>
        <position position="11"/>
    </location>
    <ligand>
        <name>substrate</name>
    </ligand>
</feature>
<dbReference type="EMBL" id="MJMJ01000015">
    <property type="protein sequence ID" value="OLQ89386.1"/>
    <property type="molecule type" value="Genomic_DNA"/>
</dbReference>
<dbReference type="InterPro" id="IPR000829">
    <property type="entry name" value="DAGK"/>
</dbReference>
<feature type="transmembrane region" description="Helical" evidence="24">
    <location>
        <begin position="98"/>
        <end position="119"/>
    </location>
</feature>
<evidence type="ECO:0000256" key="14">
    <source>
        <dbReference type="ARBA" id="ARBA00022842"/>
    </source>
</evidence>
<feature type="binding site" evidence="22">
    <location>
        <begin position="96"/>
        <end position="97"/>
    </location>
    <ligand>
        <name>ATP</name>
        <dbReference type="ChEBI" id="CHEBI:30616"/>
    </ligand>
</feature>
<feature type="transmembrane region" description="Helical" evidence="24">
    <location>
        <begin position="58"/>
        <end position="77"/>
    </location>
</feature>
<reference evidence="25 26" key="1">
    <citation type="submission" date="2016-09" db="EMBL/GenBank/DDBJ databases">
        <title>Genomic Taxonomy of the Vibrionaceae.</title>
        <authorList>
            <person name="Gonzalez-Castillo A."/>
            <person name="Gomez-Gil B."/>
            <person name="Enciso-Ibarra K."/>
        </authorList>
    </citation>
    <scope>NUCLEOTIDE SEQUENCE [LARGE SCALE GENOMIC DNA]</scope>
    <source>
        <strain evidence="25 26">CAIM 703</strain>
    </source>
</reference>
<dbReference type="GO" id="GO:0004143">
    <property type="term" value="F:ATP-dependent diacylglycerol kinase activity"/>
    <property type="evidence" value="ECO:0007669"/>
    <property type="project" value="UniProtKB-EC"/>
</dbReference>
<dbReference type="Gene3D" id="1.10.287.3610">
    <property type="match status" value="1"/>
</dbReference>
<feature type="binding site" evidence="21">
    <location>
        <begin position="49"/>
        <end position="52"/>
    </location>
    <ligand>
        <name>substrate</name>
    </ligand>
</feature>
<organism evidence="25 26">
    <name type="scientific">Vibrio panuliri</name>
    <dbReference type="NCBI Taxonomy" id="1381081"/>
    <lineage>
        <taxon>Bacteria</taxon>
        <taxon>Pseudomonadati</taxon>
        <taxon>Pseudomonadota</taxon>
        <taxon>Gammaproteobacteria</taxon>
        <taxon>Vibrionales</taxon>
        <taxon>Vibrionaceae</taxon>
        <taxon>Vibrio</taxon>
    </lineage>
</organism>
<dbReference type="GO" id="GO:0046872">
    <property type="term" value="F:metal ion binding"/>
    <property type="evidence" value="ECO:0007669"/>
    <property type="project" value="UniProtKB-KW"/>
</dbReference>
<evidence type="ECO:0000256" key="5">
    <source>
        <dbReference type="ARBA" id="ARBA00022475"/>
    </source>
</evidence>
<comment type="catalytic activity">
    <reaction evidence="24">
        <text>a 1,2-diacyl-sn-glycerol + ATP = a 1,2-diacyl-sn-glycero-3-phosphate + ADP + H(+)</text>
        <dbReference type="Rhea" id="RHEA:10272"/>
        <dbReference type="ChEBI" id="CHEBI:15378"/>
        <dbReference type="ChEBI" id="CHEBI:17815"/>
        <dbReference type="ChEBI" id="CHEBI:30616"/>
        <dbReference type="ChEBI" id="CHEBI:58608"/>
        <dbReference type="ChEBI" id="CHEBI:456216"/>
        <dbReference type="EC" id="2.7.1.107"/>
    </reaction>
</comment>
<feature type="binding site" evidence="23">
    <location>
        <position position="78"/>
    </location>
    <ligand>
        <name>a divalent metal cation</name>
        <dbReference type="ChEBI" id="CHEBI:60240"/>
    </ligand>
</feature>
<keyword evidence="15 24" id="KW-1133">Transmembrane helix</keyword>
<comment type="caution">
    <text evidence="25">The sequence shown here is derived from an EMBL/GenBank/DDBJ whole genome shotgun (WGS) entry which is preliminary data.</text>
</comment>
<feature type="binding site" evidence="22">
    <location>
        <position position="11"/>
    </location>
    <ligand>
        <name>ATP</name>
        <dbReference type="ChEBI" id="CHEBI:30616"/>
    </ligand>
</feature>
<evidence type="ECO:0000256" key="10">
    <source>
        <dbReference type="ARBA" id="ARBA00022723"/>
    </source>
</evidence>
<evidence type="ECO:0000256" key="24">
    <source>
        <dbReference type="RuleBase" id="RU363065"/>
    </source>
</evidence>
<comment type="caution">
    <text evidence="24">Lacks conserved residue(s) required for the propagation of feature annotation.</text>
</comment>
<dbReference type="PANTHER" id="PTHR34299:SF1">
    <property type="entry name" value="DIACYLGLYCEROL KINASE"/>
    <property type="match status" value="1"/>
</dbReference>
<evidence type="ECO:0000256" key="2">
    <source>
        <dbReference type="ARBA" id="ARBA00005967"/>
    </source>
</evidence>